<dbReference type="NCBIfam" id="TIGR01357">
    <property type="entry name" value="aroB"/>
    <property type="match status" value="1"/>
</dbReference>
<dbReference type="Proteomes" id="UP000273154">
    <property type="component" value="Chromosome"/>
</dbReference>
<evidence type="ECO:0000256" key="10">
    <source>
        <dbReference type="ARBA" id="ARBA00022490"/>
    </source>
</evidence>
<keyword evidence="13" id="KW-0547">Nucleotide-binding</keyword>
<feature type="domain" description="3-dehydroquinate synthase C-terminal" evidence="21">
    <location>
        <begin position="190"/>
        <end position="329"/>
    </location>
</feature>
<dbReference type="PANTHER" id="PTHR43622:SF7">
    <property type="entry name" value="3-DEHYDROQUINATE SYNTHASE, CHLOROPLASTIC"/>
    <property type="match status" value="1"/>
</dbReference>
<evidence type="ECO:0000256" key="1">
    <source>
        <dbReference type="ARBA" id="ARBA00001393"/>
    </source>
</evidence>
<dbReference type="Pfam" id="PF01761">
    <property type="entry name" value="DHQ_synthase"/>
    <property type="match status" value="1"/>
</dbReference>
<dbReference type="EC" id="4.2.3.4" evidence="8 19"/>
<dbReference type="OrthoDB" id="9806583at2"/>
<dbReference type="CDD" id="cd08195">
    <property type="entry name" value="DHQS"/>
    <property type="match status" value="1"/>
</dbReference>
<evidence type="ECO:0000313" key="22">
    <source>
        <dbReference type="EMBL" id="BBH50281.1"/>
    </source>
</evidence>
<evidence type="ECO:0000256" key="2">
    <source>
        <dbReference type="ARBA" id="ARBA00001911"/>
    </source>
</evidence>
<dbReference type="GO" id="GO:0005737">
    <property type="term" value="C:cytoplasm"/>
    <property type="evidence" value="ECO:0007669"/>
    <property type="project" value="UniProtKB-SubCell"/>
</dbReference>
<dbReference type="GO" id="GO:0008652">
    <property type="term" value="P:amino acid biosynthetic process"/>
    <property type="evidence" value="ECO:0007669"/>
    <property type="project" value="UniProtKB-KW"/>
</dbReference>
<dbReference type="AlphaFoldDB" id="A0A3G9JXQ8"/>
<evidence type="ECO:0000256" key="9">
    <source>
        <dbReference type="ARBA" id="ARBA00017684"/>
    </source>
</evidence>
<dbReference type="FunFam" id="3.40.50.1970:FF:000007">
    <property type="entry name" value="Pentafunctional AROM polypeptide"/>
    <property type="match status" value="1"/>
</dbReference>
<evidence type="ECO:0000256" key="4">
    <source>
        <dbReference type="ARBA" id="ARBA00001947"/>
    </source>
</evidence>
<evidence type="ECO:0000259" key="21">
    <source>
        <dbReference type="Pfam" id="PF24621"/>
    </source>
</evidence>
<dbReference type="GeneID" id="88849001"/>
<dbReference type="SUPFAM" id="SSF56796">
    <property type="entry name" value="Dehydroquinate synthase-like"/>
    <property type="match status" value="1"/>
</dbReference>
<dbReference type="EMBL" id="AP019367">
    <property type="protein sequence ID" value="BBH50281.1"/>
    <property type="molecule type" value="Genomic_DNA"/>
</dbReference>
<dbReference type="PIRSF" id="PIRSF001455">
    <property type="entry name" value="DHQ_synth"/>
    <property type="match status" value="1"/>
</dbReference>
<evidence type="ECO:0000256" key="17">
    <source>
        <dbReference type="ARBA" id="ARBA00023239"/>
    </source>
</evidence>
<comment type="cofactor">
    <cofactor evidence="2">
        <name>NAD(+)</name>
        <dbReference type="ChEBI" id="CHEBI:57540"/>
    </cofactor>
</comment>
<evidence type="ECO:0000259" key="20">
    <source>
        <dbReference type="Pfam" id="PF01761"/>
    </source>
</evidence>
<dbReference type="GO" id="GO:0046872">
    <property type="term" value="F:metal ion binding"/>
    <property type="evidence" value="ECO:0007669"/>
    <property type="project" value="UniProtKB-KW"/>
</dbReference>
<keyword evidence="17" id="KW-0456">Lyase</keyword>
<evidence type="ECO:0000256" key="11">
    <source>
        <dbReference type="ARBA" id="ARBA00022605"/>
    </source>
</evidence>
<evidence type="ECO:0000256" key="16">
    <source>
        <dbReference type="ARBA" id="ARBA00023141"/>
    </source>
</evidence>
<dbReference type="InterPro" id="IPR016037">
    <property type="entry name" value="DHQ_synth_AroB"/>
</dbReference>
<dbReference type="Pfam" id="PF24621">
    <property type="entry name" value="DHQS_C"/>
    <property type="match status" value="1"/>
</dbReference>
<keyword evidence="12" id="KW-0479">Metal-binding</keyword>
<dbReference type="RefSeq" id="WP_126421973.1">
    <property type="nucleotide sequence ID" value="NZ_AP019367.1"/>
</dbReference>
<dbReference type="Gene3D" id="1.20.1090.10">
    <property type="entry name" value="Dehydroquinate synthase-like - alpha domain"/>
    <property type="match status" value="1"/>
</dbReference>
<name>A0A3G9JXQ8_9ACTN</name>
<dbReference type="PANTHER" id="PTHR43622">
    <property type="entry name" value="3-DEHYDROQUINATE SYNTHASE"/>
    <property type="match status" value="1"/>
</dbReference>
<keyword evidence="23" id="KW-1185">Reference proteome</keyword>
<keyword evidence="14" id="KW-0862">Zinc</keyword>
<keyword evidence="10" id="KW-0963">Cytoplasm</keyword>
<evidence type="ECO:0000256" key="14">
    <source>
        <dbReference type="ARBA" id="ARBA00022833"/>
    </source>
</evidence>
<gene>
    <name evidence="22" type="primary">aroB</name>
    <name evidence="22" type="ORF">Pcatena_08680</name>
</gene>
<keyword evidence="16" id="KW-0057">Aromatic amino acid biosynthesis</keyword>
<comment type="similarity">
    <text evidence="7">Belongs to the sugar phosphate cyclases superfamily. Dehydroquinate synthase family.</text>
</comment>
<comment type="cofactor">
    <cofactor evidence="4">
        <name>Zn(2+)</name>
        <dbReference type="ChEBI" id="CHEBI:29105"/>
    </cofactor>
</comment>
<comment type="cofactor">
    <cofactor evidence="3">
        <name>Co(2+)</name>
        <dbReference type="ChEBI" id="CHEBI:48828"/>
    </cofactor>
</comment>
<evidence type="ECO:0000256" key="7">
    <source>
        <dbReference type="ARBA" id="ARBA00005412"/>
    </source>
</evidence>
<feature type="domain" description="3-dehydroquinate synthase N-terminal" evidence="20">
    <location>
        <begin position="76"/>
        <end position="184"/>
    </location>
</feature>
<dbReference type="InterPro" id="IPR056179">
    <property type="entry name" value="DHQS_C"/>
</dbReference>
<dbReference type="GO" id="GO:0009073">
    <property type="term" value="P:aromatic amino acid family biosynthetic process"/>
    <property type="evidence" value="ECO:0007669"/>
    <property type="project" value="UniProtKB-KW"/>
</dbReference>
<keyword evidence="15" id="KW-0520">NAD</keyword>
<evidence type="ECO:0000256" key="8">
    <source>
        <dbReference type="ARBA" id="ARBA00013031"/>
    </source>
</evidence>
<proteinExistence type="inferred from homology"/>
<evidence type="ECO:0000256" key="13">
    <source>
        <dbReference type="ARBA" id="ARBA00022741"/>
    </source>
</evidence>
<dbReference type="InterPro" id="IPR050071">
    <property type="entry name" value="Dehydroquinate_synthase"/>
</dbReference>
<keyword evidence="11" id="KW-0028">Amino-acid biosynthesis</keyword>
<comment type="catalytic activity">
    <reaction evidence="1">
        <text>7-phospho-2-dehydro-3-deoxy-D-arabino-heptonate = 3-dehydroquinate + phosphate</text>
        <dbReference type="Rhea" id="RHEA:21968"/>
        <dbReference type="ChEBI" id="CHEBI:32364"/>
        <dbReference type="ChEBI" id="CHEBI:43474"/>
        <dbReference type="ChEBI" id="CHEBI:58394"/>
        <dbReference type="EC" id="4.2.3.4"/>
    </reaction>
</comment>
<sequence length="378" mass="39800">MATGQQSGHVVHVSTASRSYDVRVVPGILDSCGQIVRSSAGGERAFIVTDTNVEPLYAARVKESLEQEGYVTSGFMFKAGEASKRAGTWASCLEAMAEAGLTRDDVVVALGGGVAGDLAGFAAASYMRGCSVVQVPTSLLAMVDSSVGGKTAIDLEAGKNLAGAFWQPSAVIADPCCLRTISHELLTDSCGEVIKHGVLADPELFASLEDRPINEPDYEMGELASVIARNVEIKRDVVDADERERGLRQTLNLGHTIGHAIEAASDFELGHGTCVAIGLAAIARASASLGICSQETAHRIERVIDAHGLYTDVDLPHEEIVRLAMSDKKRHGDGVNVVLPLEVGKVEVRRISMSEFSALVDAGCGSASCGKTAHLTRQ</sequence>
<evidence type="ECO:0000256" key="15">
    <source>
        <dbReference type="ARBA" id="ARBA00023027"/>
    </source>
</evidence>
<dbReference type="GO" id="GO:0009423">
    <property type="term" value="P:chorismate biosynthetic process"/>
    <property type="evidence" value="ECO:0007669"/>
    <property type="project" value="UniProtKB-UniRule"/>
</dbReference>
<comment type="subcellular location">
    <subcellularLocation>
        <location evidence="5">Cytoplasm</location>
    </subcellularLocation>
</comment>
<dbReference type="GO" id="GO:0000166">
    <property type="term" value="F:nucleotide binding"/>
    <property type="evidence" value="ECO:0007669"/>
    <property type="project" value="UniProtKB-KW"/>
</dbReference>
<keyword evidence="18" id="KW-0170">Cobalt</keyword>
<evidence type="ECO:0000256" key="19">
    <source>
        <dbReference type="NCBIfam" id="TIGR01357"/>
    </source>
</evidence>
<dbReference type="Gene3D" id="3.40.50.1970">
    <property type="match status" value="1"/>
</dbReference>
<comment type="pathway">
    <text evidence="6">Metabolic intermediate biosynthesis; chorismate biosynthesis; chorismate from D-erythrose 4-phosphate and phosphoenolpyruvate: step 2/7.</text>
</comment>
<dbReference type="KEGG" id="pcat:Pcatena_08680"/>
<dbReference type="InterPro" id="IPR030960">
    <property type="entry name" value="DHQS/DOIS_N"/>
</dbReference>
<dbReference type="InterPro" id="IPR030963">
    <property type="entry name" value="DHQ_synth_fam"/>
</dbReference>
<accession>A0A3G9JXQ8</accession>
<reference evidence="23" key="1">
    <citation type="submission" date="2018-11" db="EMBL/GenBank/DDBJ databases">
        <title>Comparative genomics of Parolsenella catena and Libanicoccus massiliensis: Reclassification of Libanicoccus massiliensis as Parolsenella massiliensis comb. nov.</title>
        <authorList>
            <person name="Sakamoto M."/>
            <person name="Ikeyama N."/>
            <person name="Murakami T."/>
            <person name="Mori H."/>
            <person name="Yuki M."/>
            <person name="Ohkuma M."/>
        </authorList>
    </citation>
    <scope>NUCLEOTIDE SEQUENCE [LARGE SCALE GENOMIC DNA]</scope>
    <source>
        <strain evidence="23">JCM 31932</strain>
    </source>
</reference>
<evidence type="ECO:0000256" key="3">
    <source>
        <dbReference type="ARBA" id="ARBA00001941"/>
    </source>
</evidence>
<evidence type="ECO:0000256" key="5">
    <source>
        <dbReference type="ARBA" id="ARBA00004496"/>
    </source>
</evidence>
<dbReference type="GO" id="GO:0003856">
    <property type="term" value="F:3-dehydroquinate synthase activity"/>
    <property type="evidence" value="ECO:0007669"/>
    <property type="project" value="UniProtKB-UniRule"/>
</dbReference>
<organism evidence="22 23">
    <name type="scientific">Parolsenella catena</name>
    <dbReference type="NCBI Taxonomy" id="2003188"/>
    <lineage>
        <taxon>Bacteria</taxon>
        <taxon>Bacillati</taxon>
        <taxon>Actinomycetota</taxon>
        <taxon>Coriobacteriia</taxon>
        <taxon>Coriobacteriales</taxon>
        <taxon>Atopobiaceae</taxon>
        <taxon>Parolsenella</taxon>
    </lineage>
</organism>
<protein>
    <recommendedName>
        <fullName evidence="9 19">3-dehydroquinate synthase</fullName>
        <ecNumber evidence="8 19">4.2.3.4</ecNumber>
    </recommendedName>
</protein>
<evidence type="ECO:0000256" key="12">
    <source>
        <dbReference type="ARBA" id="ARBA00022723"/>
    </source>
</evidence>
<evidence type="ECO:0000313" key="23">
    <source>
        <dbReference type="Proteomes" id="UP000273154"/>
    </source>
</evidence>
<evidence type="ECO:0000256" key="6">
    <source>
        <dbReference type="ARBA" id="ARBA00004661"/>
    </source>
</evidence>
<evidence type="ECO:0000256" key="18">
    <source>
        <dbReference type="ARBA" id="ARBA00023285"/>
    </source>
</evidence>